<proteinExistence type="predicted"/>
<sequence length="50" mass="5961">MLEKINDTKEVDRDEEYLILLESHNTNKNINQKSTALYCQTHIKKKKEDP</sequence>
<reference evidence="1" key="1">
    <citation type="submission" date="2022-08" db="EMBL/GenBank/DDBJ databases">
        <authorList>
            <person name="Kallberg Y."/>
            <person name="Tangrot J."/>
            <person name="Rosling A."/>
        </authorList>
    </citation>
    <scope>NUCLEOTIDE SEQUENCE</scope>
    <source>
        <strain evidence="1">Wild A</strain>
    </source>
</reference>
<evidence type="ECO:0000313" key="1">
    <source>
        <dbReference type="EMBL" id="CAI2166012.1"/>
    </source>
</evidence>
<dbReference type="EMBL" id="CAMKVN010000266">
    <property type="protein sequence ID" value="CAI2166012.1"/>
    <property type="molecule type" value="Genomic_DNA"/>
</dbReference>
<gene>
    <name evidence="1" type="ORF">FWILDA_LOCUS2357</name>
</gene>
<accession>A0A9W4SF12</accession>
<comment type="caution">
    <text evidence="1">The sequence shown here is derived from an EMBL/GenBank/DDBJ whole genome shotgun (WGS) entry which is preliminary data.</text>
</comment>
<dbReference type="AlphaFoldDB" id="A0A9W4SF12"/>
<organism evidence="1 2">
    <name type="scientific">Funneliformis geosporum</name>
    <dbReference type="NCBI Taxonomy" id="1117311"/>
    <lineage>
        <taxon>Eukaryota</taxon>
        <taxon>Fungi</taxon>
        <taxon>Fungi incertae sedis</taxon>
        <taxon>Mucoromycota</taxon>
        <taxon>Glomeromycotina</taxon>
        <taxon>Glomeromycetes</taxon>
        <taxon>Glomerales</taxon>
        <taxon>Glomeraceae</taxon>
        <taxon>Funneliformis</taxon>
    </lineage>
</organism>
<keyword evidence="2" id="KW-1185">Reference proteome</keyword>
<evidence type="ECO:0000313" key="2">
    <source>
        <dbReference type="Proteomes" id="UP001153678"/>
    </source>
</evidence>
<protein>
    <submittedName>
        <fullName evidence="1">1459_t:CDS:1</fullName>
    </submittedName>
</protein>
<name>A0A9W4SF12_9GLOM</name>
<dbReference type="Proteomes" id="UP001153678">
    <property type="component" value="Unassembled WGS sequence"/>
</dbReference>